<protein>
    <submittedName>
        <fullName evidence="3">Chromosome partitioning protein ParB</fullName>
    </submittedName>
</protein>
<evidence type="ECO:0000313" key="4">
    <source>
        <dbReference type="Proteomes" id="UP000604341"/>
    </source>
</evidence>
<dbReference type="NCBIfam" id="TIGR00180">
    <property type="entry name" value="parB_part"/>
    <property type="match status" value="1"/>
</dbReference>
<comment type="similarity">
    <text evidence="1">Belongs to the ParB family.</text>
</comment>
<evidence type="ECO:0000259" key="2">
    <source>
        <dbReference type="SMART" id="SM00470"/>
    </source>
</evidence>
<feature type="domain" description="ParB-like N-terminal" evidence="2">
    <location>
        <begin position="46"/>
        <end position="136"/>
    </location>
</feature>
<dbReference type="InterPro" id="IPR003115">
    <property type="entry name" value="ParB_N"/>
</dbReference>
<evidence type="ECO:0000256" key="1">
    <source>
        <dbReference type="ARBA" id="ARBA00006295"/>
    </source>
</evidence>
<dbReference type="Gene3D" id="3.90.1530.30">
    <property type="match status" value="1"/>
</dbReference>
<dbReference type="SUPFAM" id="SSF110849">
    <property type="entry name" value="ParB/Sulfiredoxin"/>
    <property type="match status" value="1"/>
</dbReference>
<dbReference type="InterPro" id="IPR036086">
    <property type="entry name" value="ParB/Sulfiredoxin_sf"/>
</dbReference>
<dbReference type="PANTHER" id="PTHR33375">
    <property type="entry name" value="CHROMOSOME-PARTITIONING PROTEIN PARB-RELATED"/>
    <property type="match status" value="1"/>
</dbReference>
<sequence length="318" mass="36187">MSSKRGKLAERRAAVGQSSTPITVETTHLTRVPATVLDAPEDVVAFWIPVRDIQSSPFQYRYHLDGNHLKALMESIAARELYQPITVRPLEAGAYEVVLGHRRLEAFRRLGREAIPAIVREYDDAQVVRALLDENLKRADVNLFEQTEGVVRLLALELDLKGDMVSAVRRVLEEMRSVKRSDQEVDAELHLKAARLIEDVTGMSWESFLLNRLSVYRLSAELQEKVRRGMPYSLAVAVGRLEHALQAEALDFLEVNAGEWRSREEFRAWLQKRQAAPQHSGVQQRLKRLLKVADQKNLTPMDAQRVAALLDQLEKVLK</sequence>
<accession>A0ABQ2FP43</accession>
<comment type="caution">
    <text evidence="3">The sequence shown here is derived from an EMBL/GenBank/DDBJ whole genome shotgun (WGS) entry which is preliminary data.</text>
</comment>
<keyword evidence="4" id="KW-1185">Reference proteome</keyword>
<dbReference type="InterPro" id="IPR004437">
    <property type="entry name" value="ParB/RepB/Spo0J"/>
</dbReference>
<name>A0ABQ2FP43_9DEIO</name>
<organism evidence="3 4">
    <name type="scientific">Deinococcus radiotolerans</name>
    <dbReference type="NCBI Taxonomy" id="1309407"/>
    <lineage>
        <taxon>Bacteria</taxon>
        <taxon>Thermotogati</taxon>
        <taxon>Deinococcota</taxon>
        <taxon>Deinococci</taxon>
        <taxon>Deinococcales</taxon>
        <taxon>Deinococcaceae</taxon>
        <taxon>Deinococcus</taxon>
    </lineage>
</organism>
<dbReference type="Pfam" id="PF02195">
    <property type="entry name" value="ParB_N"/>
    <property type="match status" value="1"/>
</dbReference>
<dbReference type="SMART" id="SM00470">
    <property type="entry name" value="ParB"/>
    <property type="match status" value="1"/>
</dbReference>
<evidence type="ECO:0000313" key="3">
    <source>
        <dbReference type="EMBL" id="GGL13110.1"/>
    </source>
</evidence>
<proteinExistence type="inferred from homology"/>
<gene>
    <name evidence="3" type="ORF">GCM10010844_34880</name>
</gene>
<dbReference type="EMBL" id="BMPE01000015">
    <property type="protein sequence ID" value="GGL13110.1"/>
    <property type="molecule type" value="Genomic_DNA"/>
</dbReference>
<dbReference type="Proteomes" id="UP000604341">
    <property type="component" value="Unassembled WGS sequence"/>
</dbReference>
<dbReference type="Gene3D" id="1.10.10.2830">
    <property type="match status" value="1"/>
</dbReference>
<dbReference type="InterPro" id="IPR050336">
    <property type="entry name" value="Chromosome_partition/occlusion"/>
</dbReference>
<dbReference type="PANTHER" id="PTHR33375:SF1">
    <property type="entry name" value="CHROMOSOME-PARTITIONING PROTEIN PARB-RELATED"/>
    <property type="match status" value="1"/>
</dbReference>
<reference evidence="4" key="1">
    <citation type="journal article" date="2019" name="Int. J. Syst. Evol. Microbiol.">
        <title>The Global Catalogue of Microorganisms (GCM) 10K type strain sequencing project: providing services to taxonomists for standard genome sequencing and annotation.</title>
        <authorList>
            <consortium name="The Broad Institute Genomics Platform"/>
            <consortium name="The Broad Institute Genome Sequencing Center for Infectious Disease"/>
            <person name="Wu L."/>
            <person name="Ma J."/>
        </authorList>
    </citation>
    <scope>NUCLEOTIDE SEQUENCE [LARGE SCALE GENOMIC DNA]</scope>
    <source>
        <strain evidence="4">JCM 19173</strain>
    </source>
</reference>